<dbReference type="AlphaFoldDB" id="A0A197JF81"/>
<keyword evidence="2" id="KW-0732">Signal</keyword>
<protein>
    <submittedName>
        <fullName evidence="3">Uncharacterized protein</fullName>
    </submittedName>
</protein>
<evidence type="ECO:0000313" key="4">
    <source>
        <dbReference type="Proteomes" id="UP000078512"/>
    </source>
</evidence>
<keyword evidence="4" id="KW-1185">Reference proteome</keyword>
<reference evidence="3 4" key="1">
    <citation type="submission" date="2016-05" db="EMBL/GenBank/DDBJ databases">
        <title>Genome sequencing reveals origins of a unique bacterial endosymbiosis in the earliest lineages of terrestrial Fungi.</title>
        <authorList>
            <consortium name="DOE Joint Genome Institute"/>
            <person name="Uehling J."/>
            <person name="Gryganskyi A."/>
            <person name="Hameed K."/>
            <person name="Tschaplinski T."/>
            <person name="Misztal P."/>
            <person name="Wu S."/>
            <person name="Desiro A."/>
            <person name="Vande Pol N."/>
            <person name="Du Z.-Y."/>
            <person name="Zienkiewicz A."/>
            <person name="Zienkiewicz K."/>
            <person name="Morin E."/>
            <person name="Tisserant E."/>
            <person name="Splivallo R."/>
            <person name="Hainaut M."/>
            <person name="Henrissat B."/>
            <person name="Ohm R."/>
            <person name="Kuo A."/>
            <person name="Yan J."/>
            <person name="Lipzen A."/>
            <person name="Nolan M."/>
            <person name="Labutti K."/>
            <person name="Barry K."/>
            <person name="Goldstein A."/>
            <person name="Labbe J."/>
            <person name="Schadt C."/>
            <person name="Tuskan G."/>
            <person name="Grigoriev I."/>
            <person name="Martin F."/>
            <person name="Vilgalys R."/>
            <person name="Bonito G."/>
        </authorList>
    </citation>
    <scope>NUCLEOTIDE SEQUENCE [LARGE SCALE GENOMIC DNA]</scope>
    <source>
        <strain evidence="3 4">AG-77</strain>
    </source>
</reference>
<feature type="compositionally biased region" description="Basic and acidic residues" evidence="1">
    <location>
        <begin position="77"/>
        <end position="95"/>
    </location>
</feature>
<feature type="region of interest" description="Disordered" evidence="1">
    <location>
        <begin position="31"/>
        <end position="95"/>
    </location>
</feature>
<gene>
    <name evidence="3" type="ORF">K457DRAFT_142429</name>
</gene>
<evidence type="ECO:0000256" key="1">
    <source>
        <dbReference type="SAM" id="MobiDB-lite"/>
    </source>
</evidence>
<accession>A0A197JF81</accession>
<evidence type="ECO:0000256" key="2">
    <source>
        <dbReference type="SAM" id="SignalP"/>
    </source>
</evidence>
<dbReference type="OrthoDB" id="10497120at2759"/>
<feature type="signal peptide" evidence="2">
    <location>
        <begin position="1"/>
        <end position="22"/>
    </location>
</feature>
<dbReference type="Proteomes" id="UP000078512">
    <property type="component" value="Unassembled WGS sequence"/>
</dbReference>
<name>A0A197JF81_9FUNG</name>
<dbReference type="EMBL" id="KV442108">
    <property type="protein sequence ID" value="OAQ23785.1"/>
    <property type="molecule type" value="Genomic_DNA"/>
</dbReference>
<organism evidence="3 4">
    <name type="scientific">Linnemannia elongata AG-77</name>
    <dbReference type="NCBI Taxonomy" id="1314771"/>
    <lineage>
        <taxon>Eukaryota</taxon>
        <taxon>Fungi</taxon>
        <taxon>Fungi incertae sedis</taxon>
        <taxon>Mucoromycota</taxon>
        <taxon>Mortierellomycotina</taxon>
        <taxon>Mortierellomycetes</taxon>
        <taxon>Mortierellales</taxon>
        <taxon>Mortierellaceae</taxon>
        <taxon>Linnemannia</taxon>
    </lineage>
</organism>
<feature type="compositionally biased region" description="Basic and acidic residues" evidence="1">
    <location>
        <begin position="53"/>
        <end position="68"/>
    </location>
</feature>
<sequence>MKATTIALLLTLGSIVALFGQSAPIEQAVEKLDSKKNSPADNHASRVPGDMNWGKRDTEWSSPDDNHASRVPGDINWGKRDTEWSSPNDRHHVTM</sequence>
<evidence type="ECO:0000313" key="3">
    <source>
        <dbReference type="EMBL" id="OAQ23785.1"/>
    </source>
</evidence>
<proteinExistence type="predicted"/>
<feature type="chain" id="PRO_5008275881" evidence="2">
    <location>
        <begin position="23"/>
        <end position="95"/>
    </location>
</feature>